<proteinExistence type="predicted"/>
<sequence length="104" mass="11511">MEVIAICDQSNKENVPPIHSNKSNPVPGIASSFKKSSNKRRLKTRRPLSDITNLFSNGSISSSQNFVLSSVLLSSQSNSRNRIPGVNHDSLQQVRSKSLRMGFR</sequence>
<keyword evidence="3" id="KW-1185">Reference proteome</keyword>
<organism evidence="2 3">
    <name type="scientific">Quillaja saponaria</name>
    <name type="common">Soap bark tree</name>
    <dbReference type="NCBI Taxonomy" id="32244"/>
    <lineage>
        <taxon>Eukaryota</taxon>
        <taxon>Viridiplantae</taxon>
        <taxon>Streptophyta</taxon>
        <taxon>Embryophyta</taxon>
        <taxon>Tracheophyta</taxon>
        <taxon>Spermatophyta</taxon>
        <taxon>Magnoliopsida</taxon>
        <taxon>eudicotyledons</taxon>
        <taxon>Gunneridae</taxon>
        <taxon>Pentapetalae</taxon>
        <taxon>rosids</taxon>
        <taxon>fabids</taxon>
        <taxon>Fabales</taxon>
        <taxon>Quillajaceae</taxon>
        <taxon>Quillaja</taxon>
    </lineage>
</organism>
<dbReference type="Proteomes" id="UP001163823">
    <property type="component" value="Chromosome 12"/>
</dbReference>
<dbReference type="EMBL" id="JARAOO010000012">
    <property type="protein sequence ID" value="KAJ7948403.1"/>
    <property type="molecule type" value="Genomic_DNA"/>
</dbReference>
<protein>
    <submittedName>
        <fullName evidence="2">Serine/threonine-protein kinase</fullName>
    </submittedName>
</protein>
<evidence type="ECO:0000256" key="1">
    <source>
        <dbReference type="SAM" id="MobiDB-lite"/>
    </source>
</evidence>
<keyword evidence="2" id="KW-0418">Kinase</keyword>
<evidence type="ECO:0000313" key="3">
    <source>
        <dbReference type="Proteomes" id="UP001163823"/>
    </source>
</evidence>
<dbReference type="GO" id="GO:0016301">
    <property type="term" value="F:kinase activity"/>
    <property type="evidence" value="ECO:0007669"/>
    <property type="project" value="UniProtKB-KW"/>
</dbReference>
<keyword evidence="2" id="KW-0808">Transferase</keyword>
<feature type="region of interest" description="Disordered" evidence="1">
    <location>
        <begin position="10"/>
        <end position="42"/>
    </location>
</feature>
<gene>
    <name evidence="2" type="ORF">O6P43_028881</name>
</gene>
<reference evidence="2" key="1">
    <citation type="journal article" date="2023" name="Science">
        <title>Elucidation of the pathway for biosynthesis of saponin adjuvants from the soapbark tree.</title>
        <authorList>
            <person name="Reed J."/>
            <person name="Orme A."/>
            <person name="El-Demerdash A."/>
            <person name="Owen C."/>
            <person name="Martin L.B.B."/>
            <person name="Misra R.C."/>
            <person name="Kikuchi S."/>
            <person name="Rejzek M."/>
            <person name="Martin A.C."/>
            <person name="Harkess A."/>
            <person name="Leebens-Mack J."/>
            <person name="Louveau T."/>
            <person name="Stephenson M.J."/>
            <person name="Osbourn A."/>
        </authorList>
    </citation>
    <scope>NUCLEOTIDE SEQUENCE</scope>
    <source>
        <strain evidence="2">S10</strain>
    </source>
</reference>
<comment type="caution">
    <text evidence="2">The sequence shown here is derived from an EMBL/GenBank/DDBJ whole genome shotgun (WGS) entry which is preliminary data.</text>
</comment>
<evidence type="ECO:0000313" key="2">
    <source>
        <dbReference type="EMBL" id="KAJ7948403.1"/>
    </source>
</evidence>
<feature type="region of interest" description="Disordered" evidence="1">
    <location>
        <begin position="78"/>
        <end position="104"/>
    </location>
</feature>
<name>A0AAD7PAG5_QUISA</name>
<dbReference type="AlphaFoldDB" id="A0AAD7PAG5"/>
<dbReference type="KEGG" id="qsa:O6P43_028881"/>
<accession>A0AAD7PAG5</accession>